<dbReference type="InterPro" id="IPR001810">
    <property type="entry name" value="F-box_dom"/>
</dbReference>
<dbReference type="InterPro" id="IPR055357">
    <property type="entry name" value="LRR_At1g61320_AtMIF1"/>
</dbReference>
<gene>
    <name evidence="3" type="ORF">PVL29_016593</name>
</gene>
<accession>A0AA38Z962</accession>
<evidence type="ECO:0000313" key="3">
    <source>
        <dbReference type="EMBL" id="KAJ9684179.1"/>
    </source>
</evidence>
<feature type="domain" description="At1g61320/AtMIF1 LRR" evidence="2">
    <location>
        <begin position="171"/>
        <end position="434"/>
    </location>
</feature>
<evidence type="ECO:0008006" key="5">
    <source>
        <dbReference type="Google" id="ProtNLM"/>
    </source>
</evidence>
<feature type="domain" description="F-box" evidence="1">
    <location>
        <begin position="28"/>
        <end position="64"/>
    </location>
</feature>
<dbReference type="Gene3D" id="3.80.10.10">
    <property type="entry name" value="Ribonuclease Inhibitor"/>
    <property type="match status" value="1"/>
</dbReference>
<evidence type="ECO:0000259" key="1">
    <source>
        <dbReference type="Pfam" id="PF00646"/>
    </source>
</evidence>
<feature type="domain" description="At1g61320/AtMIF1 LRR" evidence="2">
    <location>
        <begin position="469"/>
        <end position="740"/>
    </location>
</feature>
<dbReference type="Proteomes" id="UP001168098">
    <property type="component" value="Unassembled WGS sequence"/>
</dbReference>
<comment type="caution">
    <text evidence="3">The sequence shown here is derived from an EMBL/GenBank/DDBJ whole genome shotgun (WGS) entry which is preliminary data.</text>
</comment>
<protein>
    <recommendedName>
        <fullName evidence="5">F-box domain-containing protein</fullName>
    </recommendedName>
</protein>
<dbReference type="EMBL" id="JARBHA010000013">
    <property type="protein sequence ID" value="KAJ9684179.1"/>
    <property type="molecule type" value="Genomic_DNA"/>
</dbReference>
<dbReference type="Pfam" id="PF23622">
    <property type="entry name" value="LRR_At1g61320_AtMIF1"/>
    <property type="match status" value="2"/>
</dbReference>
<organism evidence="3 4">
    <name type="scientific">Vitis rotundifolia</name>
    <name type="common">Muscadine grape</name>
    <dbReference type="NCBI Taxonomy" id="103349"/>
    <lineage>
        <taxon>Eukaryota</taxon>
        <taxon>Viridiplantae</taxon>
        <taxon>Streptophyta</taxon>
        <taxon>Embryophyta</taxon>
        <taxon>Tracheophyta</taxon>
        <taxon>Spermatophyta</taxon>
        <taxon>Magnoliopsida</taxon>
        <taxon>eudicotyledons</taxon>
        <taxon>Gunneridae</taxon>
        <taxon>Pentapetalae</taxon>
        <taxon>rosids</taxon>
        <taxon>Vitales</taxon>
        <taxon>Vitaceae</taxon>
        <taxon>Viteae</taxon>
        <taxon>Vitis</taxon>
    </lineage>
</organism>
<dbReference type="InterPro" id="IPR036047">
    <property type="entry name" value="F-box-like_dom_sf"/>
</dbReference>
<dbReference type="PANTHER" id="PTHR34145:SF53">
    <property type="entry name" value="LEUCINE-RICH REPEAT DOMAIN SUPERFAMILY"/>
    <property type="match status" value="1"/>
</dbReference>
<evidence type="ECO:0000259" key="2">
    <source>
        <dbReference type="Pfam" id="PF23622"/>
    </source>
</evidence>
<dbReference type="InterPro" id="IPR053772">
    <property type="entry name" value="At1g61320/At1g61330-like"/>
</dbReference>
<reference evidence="3 4" key="1">
    <citation type="journal article" date="2023" name="BMC Biotechnol.">
        <title>Vitis rotundifolia cv Carlos genome sequencing.</title>
        <authorList>
            <person name="Huff M."/>
            <person name="Hulse-Kemp A."/>
            <person name="Scheffler B."/>
            <person name="Youngblood R."/>
            <person name="Simpson S."/>
            <person name="Babiker E."/>
            <person name="Staton M."/>
        </authorList>
    </citation>
    <scope>NUCLEOTIDE SEQUENCE [LARGE SCALE GENOMIC DNA]</scope>
    <source>
        <tissue evidence="3">Leaf</tissue>
    </source>
</reference>
<dbReference type="InterPro" id="IPR053781">
    <property type="entry name" value="F-box_AtFBL13-like"/>
</dbReference>
<evidence type="ECO:0000313" key="4">
    <source>
        <dbReference type="Proteomes" id="UP001168098"/>
    </source>
</evidence>
<dbReference type="PANTHER" id="PTHR34145">
    <property type="entry name" value="OS02G0105600 PROTEIN"/>
    <property type="match status" value="1"/>
</dbReference>
<dbReference type="InterPro" id="IPR032675">
    <property type="entry name" value="LRR_dom_sf"/>
</dbReference>
<name>A0AA38Z962_VITRO</name>
<proteinExistence type="predicted"/>
<keyword evidence="4" id="KW-1185">Reference proteome</keyword>
<sequence length="814" mass="94167">MTEETISYPKVANSKGDAIEEKTSDDLISALPDDILGHIISSLPFGCAVRTSFLSTRWRGLWKKALQTTQKDGSVEEICGEICYLLDDAHQLGLSTRRYEFESELDLLKNCRRLRFNFGQCSFLIATIVPNEELHLDFHTERDESPSETGWRLRTYNRWSTSVFTHPSLTSVSPSNMIRTLHLISVTSLTSGAVSSIVSKFQFLESLIIQECRGLDSLQIDACYRFSHLMIFDCPQLKSLHIKASKIVKFRFRGLLPRISCESSLRLEDAMLVFKGGPVYDCFKYMGLNSLVSAIRGVQILTLSRWTFEHMQIKLVDYAKHAENRLFLLARSCSFQFNNLEELWWIVNSMDKYDIIVLLFFLKMCPSLKKLFISIDPTSYCGLSTRERECLSEVPPHTRLNHLKFIKLEGMMKEADKISLAEHLLEVATMEPLVIAKSHDNHLSKLVKVPMPRLLSKGNQKKMQCSMQEKKYCYKFVKVKEGYSAVSSMVSKCLFLESLTIKECPGLQTLLIHAGHNFHHLTVLNRLQLMSLHIKAPGLQKFRFGGLLPRFKYESSSCMKDAMLDFRGGPSYDPLKYTDLKASEILPDITNARILTLCRWTFEHIQIKFLNHFLPEVLRLCPSRAHWPFQLSELRELWWIDSSMDKHNIDALLTFLKLCPSLEKLFINIDPRSYCIPSISHKHSSHEVAEYKRLDHLRVIKMEGVMNEEEKIISLTEHLLEVATMEPLIIAKSHENRLCRLVKVQLSNRNCKNVPPPFQEKKHCYKFVEVEEGFIIICIHIEVWWEEGFSEIKKKRRKKVAGRRRVDRFKALGR</sequence>
<dbReference type="CDD" id="cd22160">
    <property type="entry name" value="F-box_AtFBL13-like"/>
    <property type="match status" value="1"/>
</dbReference>
<dbReference type="AlphaFoldDB" id="A0AA38Z962"/>
<dbReference type="SUPFAM" id="SSF52047">
    <property type="entry name" value="RNI-like"/>
    <property type="match status" value="1"/>
</dbReference>
<dbReference type="SUPFAM" id="SSF81383">
    <property type="entry name" value="F-box domain"/>
    <property type="match status" value="1"/>
</dbReference>
<dbReference type="Pfam" id="PF00646">
    <property type="entry name" value="F-box"/>
    <property type="match status" value="1"/>
</dbReference>